<dbReference type="EMBL" id="VTPC01090970">
    <property type="protein sequence ID" value="KAF2880414.1"/>
    <property type="molecule type" value="Genomic_DNA"/>
</dbReference>
<dbReference type="OrthoDB" id="6794695at2759"/>
<gene>
    <name evidence="2" type="ORF">ILUMI_25748</name>
</gene>
<reference evidence="2" key="1">
    <citation type="submission" date="2019-08" db="EMBL/GenBank/DDBJ databases">
        <title>The genome of the North American firefly Photinus pyralis.</title>
        <authorList>
            <consortium name="Photinus pyralis genome working group"/>
            <person name="Fallon T.R."/>
            <person name="Sander Lower S.E."/>
            <person name="Weng J.-K."/>
        </authorList>
    </citation>
    <scope>NUCLEOTIDE SEQUENCE</scope>
    <source>
        <strain evidence="2">TRF0915ILg1</strain>
        <tissue evidence="2">Whole body</tissue>
    </source>
</reference>
<protein>
    <submittedName>
        <fullName evidence="2">Uncharacterized protein</fullName>
    </submittedName>
</protein>
<accession>A0A8K0C6V5</accession>
<proteinExistence type="predicted"/>
<evidence type="ECO:0000313" key="2">
    <source>
        <dbReference type="EMBL" id="KAF2880414.1"/>
    </source>
</evidence>
<dbReference type="Proteomes" id="UP000801492">
    <property type="component" value="Unassembled WGS sequence"/>
</dbReference>
<name>A0A8K0C6V5_IGNLU</name>
<dbReference type="PROSITE" id="PS51257">
    <property type="entry name" value="PROKAR_LIPOPROTEIN"/>
    <property type="match status" value="1"/>
</dbReference>
<feature type="signal peptide" evidence="1">
    <location>
        <begin position="1"/>
        <end position="19"/>
    </location>
</feature>
<keyword evidence="1" id="KW-0732">Signal</keyword>
<comment type="caution">
    <text evidence="2">The sequence shown here is derived from an EMBL/GenBank/DDBJ whole genome shotgun (WGS) entry which is preliminary data.</text>
</comment>
<feature type="chain" id="PRO_5035464177" evidence="1">
    <location>
        <begin position="20"/>
        <end position="124"/>
    </location>
</feature>
<dbReference type="AlphaFoldDB" id="A0A8K0C6V5"/>
<organism evidence="2 3">
    <name type="scientific">Ignelater luminosus</name>
    <name type="common">Cucubano</name>
    <name type="synonym">Pyrophorus luminosus</name>
    <dbReference type="NCBI Taxonomy" id="2038154"/>
    <lineage>
        <taxon>Eukaryota</taxon>
        <taxon>Metazoa</taxon>
        <taxon>Ecdysozoa</taxon>
        <taxon>Arthropoda</taxon>
        <taxon>Hexapoda</taxon>
        <taxon>Insecta</taxon>
        <taxon>Pterygota</taxon>
        <taxon>Neoptera</taxon>
        <taxon>Endopterygota</taxon>
        <taxon>Coleoptera</taxon>
        <taxon>Polyphaga</taxon>
        <taxon>Elateriformia</taxon>
        <taxon>Elateroidea</taxon>
        <taxon>Elateridae</taxon>
        <taxon>Agrypninae</taxon>
        <taxon>Pyrophorini</taxon>
        <taxon>Ignelater</taxon>
    </lineage>
</organism>
<evidence type="ECO:0000313" key="3">
    <source>
        <dbReference type="Proteomes" id="UP000801492"/>
    </source>
</evidence>
<evidence type="ECO:0000256" key="1">
    <source>
        <dbReference type="SAM" id="SignalP"/>
    </source>
</evidence>
<keyword evidence="3" id="KW-1185">Reference proteome</keyword>
<sequence>MAVLKLVVFIAFSITVISCEDVSLRHKQQVYIAEPLSSLKQERATVVSSNLPEQDQQDAALKLQEIYDRTDEPLTRATAFMDYLDFKYGKMLNHVALNFEGATYEQKYYIVLRVADQNVLAYGQ</sequence>